<reference evidence="1 2" key="1">
    <citation type="submission" date="2019-10" db="EMBL/GenBank/DDBJ databases">
        <title>Extracellular Electron Transfer in a Candidatus Methanoperedens spp. Enrichment Culture.</title>
        <authorList>
            <person name="Berger S."/>
            <person name="Rangel Shaw D."/>
            <person name="Berben T."/>
            <person name="In 'T Zandt M."/>
            <person name="Frank J."/>
            <person name="Reimann J."/>
            <person name="Jetten M.S.M."/>
            <person name="Welte C.U."/>
        </authorList>
    </citation>
    <scope>NUCLEOTIDE SEQUENCE [LARGE SCALE GENOMIC DNA]</scope>
    <source>
        <strain evidence="1">SB12</strain>
    </source>
</reference>
<dbReference type="RefSeq" id="WP_002768769.1">
    <property type="nucleotide sequence ID" value="NZ_JQDG01000048.1"/>
</dbReference>
<proteinExistence type="predicted"/>
<sequence>MSEPTEFIPKSEKDIVNAYTQGSFTTIPSEKVVFLRRFFPWQLFRFLMINIRMTIMILKSHK</sequence>
<dbReference type="OrthoDB" id="341880at2"/>
<dbReference type="Proteomes" id="UP000460298">
    <property type="component" value="Unassembled WGS sequence"/>
</dbReference>
<dbReference type="AlphaFoldDB" id="A0A833LVM4"/>
<name>A0A833LVM4_9LEPT</name>
<dbReference type="EMBL" id="WBUI01000037">
    <property type="protein sequence ID" value="KAB2929098.1"/>
    <property type="molecule type" value="Genomic_DNA"/>
</dbReference>
<comment type="caution">
    <text evidence="1">The sequence shown here is derived from an EMBL/GenBank/DDBJ whole genome shotgun (WGS) entry which is preliminary data.</text>
</comment>
<protein>
    <submittedName>
        <fullName evidence="1">Uncharacterized protein</fullName>
    </submittedName>
</protein>
<evidence type="ECO:0000313" key="2">
    <source>
        <dbReference type="Proteomes" id="UP000460298"/>
    </source>
</evidence>
<evidence type="ECO:0000313" key="1">
    <source>
        <dbReference type="EMBL" id="KAB2929098.1"/>
    </source>
</evidence>
<gene>
    <name evidence="1" type="ORF">F9K24_20925</name>
</gene>
<accession>A0A833LVM4</accession>
<organism evidence="1 2">
    <name type="scientific">Leptonema illini</name>
    <dbReference type="NCBI Taxonomy" id="183"/>
    <lineage>
        <taxon>Bacteria</taxon>
        <taxon>Pseudomonadati</taxon>
        <taxon>Spirochaetota</taxon>
        <taxon>Spirochaetia</taxon>
        <taxon>Leptospirales</taxon>
        <taxon>Leptospiraceae</taxon>
        <taxon>Leptonema</taxon>
    </lineage>
</organism>